<comment type="caution">
    <text evidence="4">Lacks conserved residue(s) required for the propagation of feature annotation.</text>
</comment>
<proteinExistence type="predicted"/>
<accession>A0A285TEN7</accession>
<dbReference type="EMBL" id="OBMT01000016">
    <property type="protein sequence ID" value="SOC18441.1"/>
    <property type="molecule type" value="Genomic_DNA"/>
</dbReference>
<dbReference type="RefSeq" id="WP_097071202.1">
    <property type="nucleotide sequence ID" value="NZ_OBMT01000016.1"/>
</dbReference>
<dbReference type="Proteomes" id="UP000219111">
    <property type="component" value="Unassembled WGS sequence"/>
</dbReference>
<evidence type="ECO:0000256" key="2">
    <source>
        <dbReference type="ARBA" id="ARBA00022963"/>
    </source>
</evidence>
<feature type="short sequence motif" description="DGA/G" evidence="4">
    <location>
        <begin position="215"/>
        <end position="217"/>
    </location>
</feature>
<sequence>MPFGTEGLQDGIGLALSGGGFRAALFHLGALRRLVELDVLTKVDRISSVSGGSIVTGRLAEVWDDFAAAPGVASFERLVGDPVRAFCDRSIDLPAILKAAANPFSSAGDMLEKAYAESLITKSLDALPDRPTFVFNATNLQTGRNFRFSKKYMGDWRIGLLPGPLLPVARAVAASSAFPPWFAPVTLSHPGPFEAVESADLNSNPAYTRTIRLADGGVYDNLGLETVWKRCKTVLVSDAGAHFQPTPHPGSDWLSQAMRAYDIVTDQSRGLRKRWLIDQFVAERSDDGKARRGTYWGLETNIAHYGLTDSLPCAPAVTGELAHLRTRLNHFTDREKGMLINFGYALADAALRRHTPEIVETHMPAIWPYPAYALG</sequence>
<keyword evidence="2 4" id="KW-0442">Lipid degradation</keyword>
<feature type="active site" description="Nucleophile" evidence="4">
    <location>
        <position position="50"/>
    </location>
</feature>
<dbReference type="PROSITE" id="PS51635">
    <property type="entry name" value="PNPLA"/>
    <property type="match status" value="1"/>
</dbReference>
<evidence type="ECO:0000313" key="7">
    <source>
        <dbReference type="Proteomes" id="UP000219111"/>
    </source>
</evidence>
<dbReference type="SUPFAM" id="SSF52151">
    <property type="entry name" value="FabD/lysophospholipase-like"/>
    <property type="match status" value="1"/>
</dbReference>
<reference evidence="7" key="1">
    <citation type="submission" date="2017-08" db="EMBL/GenBank/DDBJ databases">
        <authorList>
            <person name="Varghese N."/>
            <person name="Submissions S."/>
        </authorList>
    </citation>
    <scope>NUCLEOTIDE SEQUENCE [LARGE SCALE GENOMIC DNA]</scope>
    <source>
        <strain evidence="7">JA276</strain>
    </source>
</reference>
<dbReference type="AlphaFoldDB" id="A0A285TEN7"/>
<evidence type="ECO:0000259" key="5">
    <source>
        <dbReference type="PROSITE" id="PS51635"/>
    </source>
</evidence>
<keyword evidence="7" id="KW-1185">Reference proteome</keyword>
<dbReference type="InterPro" id="IPR016035">
    <property type="entry name" value="Acyl_Trfase/lysoPLipase"/>
</dbReference>
<evidence type="ECO:0000256" key="4">
    <source>
        <dbReference type="PROSITE-ProRule" id="PRU01161"/>
    </source>
</evidence>
<evidence type="ECO:0000256" key="3">
    <source>
        <dbReference type="ARBA" id="ARBA00023098"/>
    </source>
</evidence>
<evidence type="ECO:0000256" key="1">
    <source>
        <dbReference type="ARBA" id="ARBA00022801"/>
    </source>
</evidence>
<evidence type="ECO:0000313" key="6">
    <source>
        <dbReference type="EMBL" id="SOC18441.1"/>
    </source>
</evidence>
<dbReference type="OrthoDB" id="9813090at2"/>
<dbReference type="Gene3D" id="3.40.1090.10">
    <property type="entry name" value="Cytosolic phospholipase A2 catalytic domain"/>
    <property type="match status" value="2"/>
</dbReference>
<dbReference type="GO" id="GO:0016787">
    <property type="term" value="F:hydrolase activity"/>
    <property type="evidence" value="ECO:0007669"/>
    <property type="project" value="UniProtKB-UniRule"/>
</dbReference>
<keyword evidence="3 4" id="KW-0443">Lipid metabolism</keyword>
<dbReference type="InterPro" id="IPR002641">
    <property type="entry name" value="PNPLA_dom"/>
</dbReference>
<name>A0A285TEN7_9RHOB</name>
<dbReference type="Pfam" id="PF01734">
    <property type="entry name" value="Patatin"/>
    <property type="match status" value="1"/>
</dbReference>
<dbReference type="GO" id="GO:0016042">
    <property type="term" value="P:lipid catabolic process"/>
    <property type="evidence" value="ECO:0007669"/>
    <property type="project" value="UniProtKB-UniRule"/>
</dbReference>
<keyword evidence="1 4" id="KW-0378">Hydrolase</keyword>
<gene>
    <name evidence="6" type="ORF">SAMN05877831_11665</name>
</gene>
<feature type="domain" description="PNPLA" evidence="5">
    <location>
        <begin position="15"/>
        <end position="228"/>
    </location>
</feature>
<dbReference type="PANTHER" id="PTHR14226">
    <property type="entry name" value="NEUROPATHY TARGET ESTERASE/SWISS CHEESE D.MELANOGASTER"/>
    <property type="match status" value="1"/>
</dbReference>
<protein>
    <submittedName>
        <fullName evidence="6">NTE family protein</fullName>
    </submittedName>
</protein>
<feature type="active site" description="Proton acceptor" evidence="4">
    <location>
        <position position="215"/>
    </location>
</feature>
<dbReference type="InterPro" id="IPR050301">
    <property type="entry name" value="NTE"/>
</dbReference>
<dbReference type="PANTHER" id="PTHR14226:SF78">
    <property type="entry name" value="SLR0060 PROTEIN"/>
    <property type="match status" value="1"/>
</dbReference>
<organism evidence="6 7">
    <name type="scientific">Rhodobacter maris</name>
    <dbReference type="NCBI Taxonomy" id="446682"/>
    <lineage>
        <taxon>Bacteria</taxon>
        <taxon>Pseudomonadati</taxon>
        <taxon>Pseudomonadota</taxon>
        <taxon>Alphaproteobacteria</taxon>
        <taxon>Rhodobacterales</taxon>
        <taxon>Rhodobacter group</taxon>
        <taxon>Rhodobacter</taxon>
    </lineage>
</organism>